<dbReference type="Gene3D" id="1.10.3720.10">
    <property type="entry name" value="MetI-like"/>
    <property type="match status" value="1"/>
</dbReference>
<evidence type="ECO:0000256" key="4">
    <source>
        <dbReference type="ARBA" id="ARBA00022692"/>
    </source>
</evidence>
<dbReference type="PANTHER" id="PTHR30193:SF37">
    <property type="entry name" value="INNER MEMBRANE ABC TRANSPORTER PERMEASE PROTEIN YCJO"/>
    <property type="match status" value="1"/>
</dbReference>
<dbReference type="PANTHER" id="PTHR30193">
    <property type="entry name" value="ABC TRANSPORTER PERMEASE PROTEIN"/>
    <property type="match status" value="1"/>
</dbReference>
<feature type="transmembrane region" description="Helical" evidence="7">
    <location>
        <begin position="109"/>
        <end position="130"/>
    </location>
</feature>
<dbReference type="OrthoDB" id="5174895at2"/>
<evidence type="ECO:0000256" key="5">
    <source>
        <dbReference type="ARBA" id="ARBA00022989"/>
    </source>
</evidence>
<evidence type="ECO:0000313" key="9">
    <source>
        <dbReference type="EMBL" id="OIJ21272.1"/>
    </source>
</evidence>
<keyword evidence="3" id="KW-1003">Cell membrane</keyword>
<dbReference type="Proteomes" id="UP000180057">
    <property type="component" value="Unassembled WGS sequence"/>
</dbReference>
<dbReference type="Pfam" id="PF00528">
    <property type="entry name" value="BPD_transp_1"/>
    <property type="match status" value="1"/>
</dbReference>
<evidence type="ECO:0000259" key="8">
    <source>
        <dbReference type="PROSITE" id="PS50928"/>
    </source>
</evidence>
<dbReference type="CDD" id="cd06261">
    <property type="entry name" value="TM_PBP2"/>
    <property type="match status" value="1"/>
</dbReference>
<proteinExistence type="inferred from homology"/>
<keyword evidence="10" id="KW-1185">Reference proteome</keyword>
<dbReference type="SUPFAM" id="SSF160964">
    <property type="entry name" value="MalF N-terminal region-like"/>
    <property type="match status" value="1"/>
</dbReference>
<feature type="transmembrane region" description="Helical" evidence="7">
    <location>
        <begin position="12"/>
        <end position="33"/>
    </location>
</feature>
<keyword evidence="4 7" id="KW-0812">Transmembrane</keyword>
<evidence type="ECO:0000256" key="3">
    <source>
        <dbReference type="ARBA" id="ARBA00022475"/>
    </source>
</evidence>
<evidence type="ECO:0000256" key="6">
    <source>
        <dbReference type="ARBA" id="ARBA00023136"/>
    </source>
</evidence>
<feature type="transmembrane region" description="Helical" evidence="7">
    <location>
        <begin position="77"/>
        <end position="97"/>
    </location>
</feature>
<dbReference type="InterPro" id="IPR000515">
    <property type="entry name" value="MetI-like"/>
</dbReference>
<comment type="caution">
    <text evidence="9">The sequence shown here is derived from an EMBL/GenBank/DDBJ whole genome shotgun (WGS) entry which is preliminary data.</text>
</comment>
<keyword evidence="6 7" id="KW-0472">Membrane</keyword>
<name>A0A1S2M916_9BACI</name>
<comment type="subcellular location">
    <subcellularLocation>
        <location evidence="1 7">Cell membrane</location>
        <topology evidence="1 7">Multi-pass membrane protein</topology>
    </subcellularLocation>
</comment>
<accession>A0A1S2M916</accession>
<dbReference type="GO" id="GO:0005886">
    <property type="term" value="C:plasma membrane"/>
    <property type="evidence" value="ECO:0007669"/>
    <property type="project" value="UniProtKB-SubCell"/>
</dbReference>
<evidence type="ECO:0000256" key="1">
    <source>
        <dbReference type="ARBA" id="ARBA00004651"/>
    </source>
</evidence>
<dbReference type="InterPro" id="IPR035906">
    <property type="entry name" value="MetI-like_sf"/>
</dbReference>
<keyword evidence="2 7" id="KW-0813">Transport</keyword>
<keyword evidence="5 7" id="KW-1133">Transmembrane helix</keyword>
<protein>
    <recommendedName>
        <fullName evidence="8">ABC transmembrane type-1 domain-containing protein</fullName>
    </recommendedName>
</protein>
<organism evidence="9 10">
    <name type="scientific">Anaerobacillus alkalidiazotrophicus</name>
    <dbReference type="NCBI Taxonomy" id="472963"/>
    <lineage>
        <taxon>Bacteria</taxon>
        <taxon>Bacillati</taxon>
        <taxon>Bacillota</taxon>
        <taxon>Bacilli</taxon>
        <taxon>Bacillales</taxon>
        <taxon>Bacillaceae</taxon>
        <taxon>Anaerobacillus</taxon>
    </lineage>
</organism>
<reference evidence="9 10" key="1">
    <citation type="submission" date="2016-10" db="EMBL/GenBank/DDBJ databases">
        <title>Draft genome sequences of four alkaliphilic bacteria belonging to the Anaerobacillus genus.</title>
        <authorList>
            <person name="Bassil N.M."/>
            <person name="Lloyd J.R."/>
        </authorList>
    </citation>
    <scope>NUCLEOTIDE SEQUENCE [LARGE SCALE GENOMIC DNA]</scope>
    <source>
        <strain evidence="9 10">DSM 22531</strain>
    </source>
</reference>
<evidence type="ECO:0000256" key="2">
    <source>
        <dbReference type="ARBA" id="ARBA00022448"/>
    </source>
</evidence>
<feature type="transmembrane region" description="Helical" evidence="7">
    <location>
        <begin position="261"/>
        <end position="286"/>
    </location>
</feature>
<evidence type="ECO:0000256" key="7">
    <source>
        <dbReference type="RuleBase" id="RU363032"/>
    </source>
</evidence>
<dbReference type="InterPro" id="IPR051393">
    <property type="entry name" value="ABC_transporter_permease"/>
</dbReference>
<dbReference type="SUPFAM" id="SSF161098">
    <property type="entry name" value="MetI-like"/>
    <property type="match status" value="1"/>
</dbReference>
<feature type="transmembrane region" description="Helical" evidence="7">
    <location>
        <begin position="201"/>
        <end position="222"/>
    </location>
</feature>
<sequence length="293" mass="33318">MNQNIYRSMSRGYMFLLLPGLILLGFFYVYPLLNGVYMSMTNWDGVSRTKEFIGLSNYINIFSDARFLNSLGFTFKYAFVSTILSNIIAISVAMALVSKIKFQNFFRGLYFFPAVLSMLIIGFIWKQIYFRFIPYLGDRLNIEVLQTNLLGNQDTVFWALVIVTVWQASAILIIIYMAGLQTIPQEVYESAEIDGASGLKRFFTITLPLIVPSITICLILAMKQHLMVYDYIVAMTGGGPGFATESVTLLIYNLGFLNNRFGYGTAAALMLFLIIVIISFIQIYFLRKKEVQL</sequence>
<dbReference type="RefSeq" id="WP_071387892.1">
    <property type="nucleotide sequence ID" value="NZ_MLQS01000001.1"/>
</dbReference>
<dbReference type="EMBL" id="MLQS01000001">
    <property type="protein sequence ID" value="OIJ21272.1"/>
    <property type="molecule type" value="Genomic_DNA"/>
</dbReference>
<gene>
    <name evidence="9" type="ORF">BKP45_00360</name>
</gene>
<feature type="transmembrane region" description="Helical" evidence="7">
    <location>
        <begin position="156"/>
        <end position="180"/>
    </location>
</feature>
<feature type="domain" description="ABC transmembrane type-1" evidence="8">
    <location>
        <begin position="71"/>
        <end position="282"/>
    </location>
</feature>
<evidence type="ECO:0000313" key="10">
    <source>
        <dbReference type="Proteomes" id="UP000180057"/>
    </source>
</evidence>
<dbReference type="GO" id="GO:0055085">
    <property type="term" value="P:transmembrane transport"/>
    <property type="evidence" value="ECO:0007669"/>
    <property type="project" value="InterPro"/>
</dbReference>
<dbReference type="PROSITE" id="PS50928">
    <property type="entry name" value="ABC_TM1"/>
    <property type="match status" value="1"/>
</dbReference>
<comment type="similarity">
    <text evidence="7">Belongs to the binding-protein-dependent transport system permease family.</text>
</comment>
<dbReference type="STRING" id="472963.BKP45_00360"/>
<dbReference type="AlphaFoldDB" id="A0A1S2M916"/>